<dbReference type="AlphaFoldDB" id="A0A7R9KPK6"/>
<reference evidence="1" key="1">
    <citation type="submission" date="2020-11" db="EMBL/GenBank/DDBJ databases">
        <authorList>
            <person name="Tran Van P."/>
        </authorList>
    </citation>
    <scope>NUCLEOTIDE SEQUENCE</scope>
</reference>
<evidence type="ECO:0000313" key="2">
    <source>
        <dbReference type="Proteomes" id="UP000759131"/>
    </source>
</evidence>
<accession>A0A7R9KPK6</accession>
<dbReference type="EMBL" id="CAJPIZ010004374">
    <property type="protein sequence ID" value="CAG2107469.1"/>
    <property type="molecule type" value="Genomic_DNA"/>
</dbReference>
<name>A0A7R9KPK6_9ACAR</name>
<proteinExistence type="predicted"/>
<gene>
    <name evidence="1" type="ORF">OSB1V03_LOCUS7469</name>
</gene>
<dbReference type="Proteomes" id="UP000759131">
    <property type="component" value="Unassembled WGS sequence"/>
</dbReference>
<dbReference type="EMBL" id="OC858949">
    <property type="protein sequence ID" value="CAD7627039.1"/>
    <property type="molecule type" value="Genomic_DNA"/>
</dbReference>
<evidence type="ECO:0000313" key="1">
    <source>
        <dbReference type="EMBL" id="CAD7627039.1"/>
    </source>
</evidence>
<protein>
    <submittedName>
        <fullName evidence="1">Uncharacterized protein</fullName>
    </submittedName>
</protein>
<organism evidence="1">
    <name type="scientific">Medioppia subpectinata</name>
    <dbReference type="NCBI Taxonomy" id="1979941"/>
    <lineage>
        <taxon>Eukaryota</taxon>
        <taxon>Metazoa</taxon>
        <taxon>Ecdysozoa</taxon>
        <taxon>Arthropoda</taxon>
        <taxon>Chelicerata</taxon>
        <taxon>Arachnida</taxon>
        <taxon>Acari</taxon>
        <taxon>Acariformes</taxon>
        <taxon>Sarcoptiformes</taxon>
        <taxon>Oribatida</taxon>
        <taxon>Brachypylina</taxon>
        <taxon>Oppioidea</taxon>
        <taxon>Oppiidae</taxon>
        <taxon>Medioppia</taxon>
    </lineage>
</organism>
<feature type="non-terminal residue" evidence="1">
    <location>
        <position position="1"/>
    </location>
</feature>
<sequence>MYTSPSLTNTNQLMADKRALRLSQTPALLVLKVCQRVRQWFAPLIVETRDRKQLTIWFVRCRVTGQ</sequence>
<keyword evidence="2" id="KW-1185">Reference proteome</keyword>